<name>A0ABW4ARX7_9ACTN</name>
<dbReference type="Pfam" id="PF00903">
    <property type="entry name" value="Glyoxalase"/>
    <property type="match status" value="1"/>
</dbReference>
<dbReference type="PROSITE" id="PS51819">
    <property type="entry name" value="VOC"/>
    <property type="match status" value="1"/>
</dbReference>
<evidence type="ECO:0000259" key="1">
    <source>
        <dbReference type="PROSITE" id="PS51819"/>
    </source>
</evidence>
<dbReference type="CDD" id="cd06587">
    <property type="entry name" value="VOC"/>
    <property type="match status" value="1"/>
</dbReference>
<dbReference type="Gene3D" id="3.10.180.10">
    <property type="entry name" value="2,3-Dihydroxybiphenyl 1,2-Dioxygenase, domain 1"/>
    <property type="match status" value="1"/>
</dbReference>
<proteinExistence type="predicted"/>
<evidence type="ECO:0000313" key="3">
    <source>
        <dbReference type="Proteomes" id="UP001597183"/>
    </source>
</evidence>
<feature type="domain" description="VOC" evidence="1">
    <location>
        <begin position="5"/>
        <end position="120"/>
    </location>
</feature>
<keyword evidence="3" id="KW-1185">Reference proteome</keyword>
<dbReference type="InterPro" id="IPR029068">
    <property type="entry name" value="Glyas_Bleomycin-R_OHBP_Dase"/>
</dbReference>
<protein>
    <submittedName>
        <fullName evidence="2">VOC family protein</fullName>
    </submittedName>
</protein>
<dbReference type="InterPro" id="IPR037523">
    <property type="entry name" value="VOC_core"/>
</dbReference>
<sequence>MRVHGISWVGVKTDSYRAMRNFLAEVAGLRLDGERGEFAVFGLPDGGKVEIFGSGADDPPEQFAREKVVAGLLVDDVAAAAAELREAGIELIGPVEDGGDGYRWQHFRAPDGKVFELVQNPVALRRFHQPSPEALQ</sequence>
<dbReference type="InterPro" id="IPR004360">
    <property type="entry name" value="Glyas_Fos-R_dOase_dom"/>
</dbReference>
<organism evidence="2 3">
    <name type="scientific">Actinoplanes sichuanensis</name>
    <dbReference type="NCBI Taxonomy" id="512349"/>
    <lineage>
        <taxon>Bacteria</taxon>
        <taxon>Bacillati</taxon>
        <taxon>Actinomycetota</taxon>
        <taxon>Actinomycetes</taxon>
        <taxon>Micromonosporales</taxon>
        <taxon>Micromonosporaceae</taxon>
        <taxon>Actinoplanes</taxon>
    </lineage>
</organism>
<dbReference type="Proteomes" id="UP001597183">
    <property type="component" value="Unassembled WGS sequence"/>
</dbReference>
<gene>
    <name evidence="2" type="ORF">ACFQ5G_50515</name>
</gene>
<dbReference type="EMBL" id="JBHTMK010000070">
    <property type="protein sequence ID" value="MFD1373614.1"/>
    <property type="molecule type" value="Genomic_DNA"/>
</dbReference>
<accession>A0ABW4ARX7</accession>
<dbReference type="RefSeq" id="WP_317796577.1">
    <property type="nucleotide sequence ID" value="NZ_AP028461.1"/>
</dbReference>
<dbReference type="SUPFAM" id="SSF54593">
    <property type="entry name" value="Glyoxalase/Bleomycin resistance protein/Dihydroxybiphenyl dioxygenase"/>
    <property type="match status" value="1"/>
</dbReference>
<reference evidence="3" key="1">
    <citation type="journal article" date="2019" name="Int. J. Syst. Evol. Microbiol.">
        <title>The Global Catalogue of Microorganisms (GCM) 10K type strain sequencing project: providing services to taxonomists for standard genome sequencing and annotation.</title>
        <authorList>
            <consortium name="The Broad Institute Genomics Platform"/>
            <consortium name="The Broad Institute Genome Sequencing Center for Infectious Disease"/>
            <person name="Wu L."/>
            <person name="Ma J."/>
        </authorList>
    </citation>
    <scope>NUCLEOTIDE SEQUENCE [LARGE SCALE GENOMIC DNA]</scope>
    <source>
        <strain evidence="3">CCM 7526</strain>
    </source>
</reference>
<comment type="caution">
    <text evidence="2">The sequence shown here is derived from an EMBL/GenBank/DDBJ whole genome shotgun (WGS) entry which is preliminary data.</text>
</comment>
<evidence type="ECO:0000313" key="2">
    <source>
        <dbReference type="EMBL" id="MFD1373614.1"/>
    </source>
</evidence>